<protein>
    <submittedName>
        <fullName evidence="1">Uncharacterized protein</fullName>
    </submittedName>
</protein>
<proteinExistence type="predicted"/>
<evidence type="ECO:0000313" key="1">
    <source>
        <dbReference type="EMBL" id="JAH34458.1"/>
    </source>
</evidence>
<dbReference type="EMBL" id="GBXM01074119">
    <property type="protein sequence ID" value="JAH34458.1"/>
    <property type="molecule type" value="Transcribed_RNA"/>
</dbReference>
<name>A0A0E9S1R5_ANGAN</name>
<dbReference type="AlphaFoldDB" id="A0A0E9S1R5"/>
<accession>A0A0E9S1R5</accession>
<organism evidence="1">
    <name type="scientific">Anguilla anguilla</name>
    <name type="common">European freshwater eel</name>
    <name type="synonym">Muraena anguilla</name>
    <dbReference type="NCBI Taxonomy" id="7936"/>
    <lineage>
        <taxon>Eukaryota</taxon>
        <taxon>Metazoa</taxon>
        <taxon>Chordata</taxon>
        <taxon>Craniata</taxon>
        <taxon>Vertebrata</taxon>
        <taxon>Euteleostomi</taxon>
        <taxon>Actinopterygii</taxon>
        <taxon>Neopterygii</taxon>
        <taxon>Teleostei</taxon>
        <taxon>Anguilliformes</taxon>
        <taxon>Anguillidae</taxon>
        <taxon>Anguilla</taxon>
    </lineage>
</organism>
<reference evidence="1" key="1">
    <citation type="submission" date="2014-11" db="EMBL/GenBank/DDBJ databases">
        <authorList>
            <person name="Amaro Gonzalez C."/>
        </authorList>
    </citation>
    <scope>NUCLEOTIDE SEQUENCE</scope>
</reference>
<reference evidence="1" key="2">
    <citation type="journal article" date="2015" name="Fish Shellfish Immunol.">
        <title>Early steps in the European eel (Anguilla anguilla)-Vibrio vulnificus interaction in the gills: Role of the RtxA13 toxin.</title>
        <authorList>
            <person name="Callol A."/>
            <person name="Pajuelo D."/>
            <person name="Ebbesson L."/>
            <person name="Teles M."/>
            <person name="MacKenzie S."/>
            <person name="Amaro C."/>
        </authorList>
    </citation>
    <scope>NUCLEOTIDE SEQUENCE</scope>
</reference>
<sequence>MMTPLLLVGWLRAESPGMEIMKGDEKCVKAGEKPHGVRSLTHVHVAAGWGVFLNECWVCFNNREVAAQVFQP</sequence>